<organism evidence="3 4">
    <name type="scientific">Labrys wisconsinensis</name>
    <dbReference type="NCBI Taxonomy" id="425677"/>
    <lineage>
        <taxon>Bacteria</taxon>
        <taxon>Pseudomonadati</taxon>
        <taxon>Pseudomonadota</taxon>
        <taxon>Alphaproteobacteria</taxon>
        <taxon>Hyphomicrobiales</taxon>
        <taxon>Xanthobacteraceae</taxon>
        <taxon>Labrys</taxon>
    </lineage>
</organism>
<dbReference type="RefSeq" id="WP_307274317.1">
    <property type="nucleotide sequence ID" value="NZ_JAUSVX010000006.1"/>
</dbReference>
<proteinExistence type="inferred from homology"/>
<dbReference type="Pfam" id="PF05016">
    <property type="entry name" value="ParE_toxin"/>
    <property type="match status" value="1"/>
</dbReference>
<comment type="caution">
    <text evidence="3">The sequence shown here is derived from an EMBL/GenBank/DDBJ whole genome shotgun (WGS) entry which is preliminary data.</text>
</comment>
<accession>A0ABU0J7X5</accession>
<dbReference type="PANTHER" id="PTHR33755:SF6">
    <property type="entry name" value="PLASMID STABILIZATION SYSTEM PROTEIN"/>
    <property type="match status" value="1"/>
</dbReference>
<dbReference type="EMBL" id="JAUSVX010000006">
    <property type="protein sequence ID" value="MDQ0470376.1"/>
    <property type="molecule type" value="Genomic_DNA"/>
</dbReference>
<keyword evidence="4" id="KW-1185">Reference proteome</keyword>
<comment type="similarity">
    <text evidence="1">Belongs to the RelE toxin family.</text>
</comment>
<dbReference type="PANTHER" id="PTHR33755">
    <property type="entry name" value="TOXIN PARE1-RELATED"/>
    <property type="match status" value="1"/>
</dbReference>
<keyword evidence="2" id="KW-1277">Toxin-antitoxin system</keyword>
<evidence type="ECO:0000313" key="4">
    <source>
        <dbReference type="Proteomes" id="UP001242480"/>
    </source>
</evidence>
<protein>
    <submittedName>
        <fullName evidence="3">Addiction module RelE/StbE family toxin</fullName>
    </submittedName>
</protein>
<dbReference type="NCBIfam" id="TIGR02385">
    <property type="entry name" value="RelE_StbE"/>
    <property type="match status" value="1"/>
</dbReference>
<sequence>MRLAWTRPSRNDLEAIADHIAQDSPAAARDQLDKVKAAAGMLIRHPQLGRAGRVRGTKELVIAHTPYILIYRVTGEIVDILRVLHAARRWPPKP</sequence>
<reference evidence="3 4" key="1">
    <citation type="submission" date="2023-07" db="EMBL/GenBank/DDBJ databases">
        <title>Genomic Encyclopedia of Type Strains, Phase IV (KMG-IV): sequencing the most valuable type-strain genomes for metagenomic binning, comparative biology and taxonomic classification.</title>
        <authorList>
            <person name="Goeker M."/>
        </authorList>
    </citation>
    <scope>NUCLEOTIDE SEQUENCE [LARGE SCALE GENOMIC DNA]</scope>
    <source>
        <strain evidence="3 4">DSM 19619</strain>
    </source>
</reference>
<name>A0ABU0J7X5_9HYPH</name>
<dbReference type="InterPro" id="IPR035093">
    <property type="entry name" value="RelE/ParE_toxin_dom_sf"/>
</dbReference>
<dbReference type="Proteomes" id="UP001242480">
    <property type="component" value="Unassembled WGS sequence"/>
</dbReference>
<evidence type="ECO:0000256" key="2">
    <source>
        <dbReference type="ARBA" id="ARBA00022649"/>
    </source>
</evidence>
<dbReference type="InterPro" id="IPR007712">
    <property type="entry name" value="RelE/ParE_toxin"/>
</dbReference>
<gene>
    <name evidence="3" type="ORF">QO011_003395</name>
</gene>
<dbReference type="InterPro" id="IPR051803">
    <property type="entry name" value="TA_system_RelE-like_toxin"/>
</dbReference>
<evidence type="ECO:0000256" key="1">
    <source>
        <dbReference type="ARBA" id="ARBA00006226"/>
    </source>
</evidence>
<evidence type="ECO:0000313" key="3">
    <source>
        <dbReference type="EMBL" id="MDQ0470376.1"/>
    </source>
</evidence>
<dbReference type="Gene3D" id="3.30.2310.20">
    <property type="entry name" value="RelE-like"/>
    <property type="match status" value="1"/>
</dbReference>